<sequence>MMKRRSSPAMYRPEFATFADALEYYVQQSPAESAALPGGVDTDYATLDDASSRVAAGLAAMGIGLSDRVVFLGGYSEEYWEVFFACVKLGAVMVPLGEDFAGEDIDDILEDCDARAVFRQPHHKFYNVLGVSEIVVSHAWDEWKSQCAPLMEYCFVAPDTPIVEWYDPIRNGRPSSTVLTHQDWYQEHMQGARSR</sequence>
<dbReference type="PANTHER" id="PTHR43767">
    <property type="entry name" value="LONG-CHAIN-FATTY-ACID--COA LIGASE"/>
    <property type="match status" value="1"/>
</dbReference>
<evidence type="ECO:0000313" key="2">
    <source>
        <dbReference type="EMBL" id="TWT26585.1"/>
    </source>
</evidence>
<proteinExistence type="predicted"/>
<accession>A0A5C5UMK4</accession>
<dbReference type="Pfam" id="PF00501">
    <property type="entry name" value="AMP-binding"/>
    <property type="match status" value="1"/>
</dbReference>
<dbReference type="AlphaFoldDB" id="A0A5C5UMK4"/>
<dbReference type="PANTHER" id="PTHR43767:SF12">
    <property type="entry name" value="AMP-DEPENDENT SYNTHETASE AND LIGASE"/>
    <property type="match status" value="1"/>
</dbReference>
<dbReference type="InterPro" id="IPR000873">
    <property type="entry name" value="AMP-dep_synth/lig_dom"/>
</dbReference>
<evidence type="ECO:0000259" key="1">
    <source>
        <dbReference type="Pfam" id="PF00501"/>
    </source>
</evidence>
<organism evidence="2 3">
    <name type="scientific">Corynebacterium canis</name>
    <dbReference type="NCBI Taxonomy" id="679663"/>
    <lineage>
        <taxon>Bacteria</taxon>
        <taxon>Bacillati</taxon>
        <taxon>Actinomycetota</taxon>
        <taxon>Actinomycetes</taxon>
        <taxon>Mycobacteriales</taxon>
        <taxon>Corynebacteriaceae</taxon>
        <taxon>Corynebacterium</taxon>
    </lineage>
</organism>
<feature type="domain" description="AMP-dependent synthetase/ligase" evidence="1">
    <location>
        <begin position="26"/>
        <end position="119"/>
    </location>
</feature>
<evidence type="ECO:0000313" key="3">
    <source>
        <dbReference type="Proteomes" id="UP000320791"/>
    </source>
</evidence>
<gene>
    <name evidence="2" type="ORF">FRX94_04970</name>
</gene>
<dbReference type="Proteomes" id="UP000320791">
    <property type="component" value="Unassembled WGS sequence"/>
</dbReference>
<name>A0A5C5UMK4_9CORY</name>
<dbReference type="InterPro" id="IPR050237">
    <property type="entry name" value="ATP-dep_AMP-bd_enzyme"/>
</dbReference>
<dbReference type="Gene3D" id="3.40.50.980">
    <property type="match status" value="1"/>
</dbReference>
<comment type="caution">
    <text evidence="2">The sequence shown here is derived from an EMBL/GenBank/DDBJ whole genome shotgun (WGS) entry which is preliminary data.</text>
</comment>
<dbReference type="OrthoDB" id="4568291at2"/>
<reference evidence="2 3" key="1">
    <citation type="submission" date="2019-08" db="EMBL/GenBank/DDBJ databases">
        <authorList>
            <person name="Lei W."/>
        </authorList>
    </citation>
    <scope>NUCLEOTIDE SEQUENCE [LARGE SCALE GENOMIC DNA]</scope>
    <source>
        <strain evidence="2 3">CCUG 58627</strain>
    </source>
</reference>
<protein>
    <submittedName>
        <fullName evidence="2">AMP-binding protein</fullName>
    </submittedName>
</protein>
<dbReference type="SUPFAM" id="SSF56801">
    <property type="entry name" value="Acetyl-CoA synthetase-like"/>
    <property type="match status" value="1"/>
</dbReference>
<keyword evidence="3" id="KW-1185">Reference proteome</keyword>
<dbReference type="EMBL" id="VOHM01000008">
    <property type="protein sequence ID" value="TWT26585.1"/>
    <property type="molecule type" value="Genomic_DNA"/>
</dbReference>